<keyword evidence="5" id="KW-0413">Isomerase</keyword>
<dbReference type="SUPFAM" id="SSF55120">
    <property type="entry name" value="Pseudouridine synthase"/>
    <property type="match status" value="1"/>
</dbReference>
<comment type="similarity">
    <text evidence="2">Belongs to the pseudouridine synthase TruB family.</text>
</comment>
<dbReference type="FunCoup" id="A0A1Y2H150">
    <property type="interactions" value="449"/>
</dbReference>
<evidence type="ECO:0000256" key="1">
    <source>
        <dbReference type="ARBA" id="ARBA00001166"/>
    </source>
</evidence>
<dbReference type="AlphaFoldDB" id="A0A1Y2H150"/>
<proteinExistence type="inferred from homology"/>
<dbReference type="GO" id="GO:1990481">
    <property type="term" value="P:mRNA pseudouridine synthesis"/>
    <property type="evidence" value="ECO:0007669"/>
    <property type="project" value="TreeGrafter"/>
</dbReference>
<dbReference type="InterPro" id="IPR014780">
    <property type="entry name" value="tRNA_psdUridine_synth_TruB"/>
</dbReference>
<evidence type="ECO:0000256" key="4">
    <source>
        <dbReference type="ARBA" id="ARBA00022694"/>
    </source>
</evidence>
<dbReference type="InParanoid" id="A0A1Y2H150"/>
<dbReference type="NCBIfam" id="TIGR00431">
    <property type="entry name" value="TruB"/>
    <property type="match status" value="1"/>
</dbReference>
<evidence type="ECO:0000259" key="6">
    <source>
        <dbReference type="Pfam" id="PF01509"/>
    </source>
</evidence>
<dbReference type="RefSeq" id="XP_021885963.1">
    <property type="nucleotide sequence ID" value="XM_022021252.1"/>
</dbReference>
<dbReference type="HAMAP" id="MF_01080">
    <property type="entry name" value="TruB_bact"/>
    <property type="match status" value="1"/>
</dbReference>
<dbReference type="STRING" id="64571.A0A1Y2H150"/>
<sequence>MLAFRIIHASASVSKAKLQPKKALPRVFPASSVSSTSSTNASPYSSTTSIAHTPLTGVFAVNKPTGLTSTTIVDYLQHVCRENRAHPFVQRVLELDPSIRAKKRGMVKIGHGGTLDPLARGIVVIGMGAGTKKLHKLTLSSKVYIAEGRLGFSSTTLDSTGSLVSTGPTDHITKEALLQALHAFKGEISQTPPLYSALNMDGKRLYDYAREGLALPREIPSRKVQIHELDLLSFPDGTTVPDPSLEKYGFRYGSTTEPNLSKLHFPIGFQPKPITDGTGSGSYSGHVPIPPSPQGLFFHIRIRCSSGTYIRTLIADIASRMGTVGHMTDLLRVEQSGFKLGDKDVTLELKDCEDIERVDQAIQAGSRISN</sequence>
<evidence type="ECO:0000256" key="2">
    <source>
        <dbReference type="ARBA" id="ARBA00008999"/>
    </source>
</evidence>
<dbReference type="PANTHER" id="PTHR13767">
    <property type="entry name" value="TRNA-PSEUDOURIDINE SYNTHASE"/>
    <property type="match status" value="1"/>
</dbReference>
<dbReference type="InterPro" id="IPR020103">
    <property type="entry name" value="PsdUridine_synth_cat_dom_sf"/>
</dbReference>
<feature type="domain" description="Pseudouridine synthase II N-terminal" evidence="6">
    <location>
        <begin position="105"/>
        <end position="236"/>
    </location>
</feature>
<gene>
    <name evidence="7" type="ORF">BCR41DRAFT_316851</name>
</gene>
<keyword evidence="8" id="KW-1185">Reference proteome</keyword>
<dbReference type="GO" id="GO:0003723">
    <property type="term" value="F:RNA binding"/>
    <property type="evidence" value="ECO:0007669"/>
    <property type="project" value="InterPro"/>
</dbReference>
<dbReference type="PANTHER" id="PTHR13767:SF2">
    <property type="entry name" value="PSEUDOURIDYLATE SYNTHASE TRUB1"/>
    <property type="match status" value="1"/>
</dbReference>
<dbReference type="EC" id="5.4.99.25" evidence="3"/>
<evidence type="ECO:0000256" key="5">
    <source>
        <dbReference type="ARBA" id="ARBA00023235"/>
    </source>
</evidence>
<protein>
    <recommendedName>
        <fullName evidence="3">tRNA pseudouridine(55) synthase</fullName>
        <ecNumber evidence="3">5.4.99.25</ecNumber>
    </recommendedName>
</protein>
<dbReference type="GO" id="GO:0160148">
    <property type="term" value="F:tRNA pseudouridine(55) synthase activity"/>
    <property type="evidence" value="ECO:0007669"/>
    <property type="project" value="UniProtKB-EC"/>
</dbReference>
<dbReference type="OrthoDB" id="9995526at2759"/>
<dbReference type="Pfam" id="PF01509">
    <property type="entry name" value="TruB_N"/>
    <property type="match status" value="1"/>
</dbReference>
<organism evidence="7 8">
    <name type="scientific">Lobosporangium transversale</name>
    <dbReference type="NCBI Taxonomy" id="64571"/>
    <lineage>
        <taxon>Eukaryota</taxon>
        <taxon>Fungi</taxon>
        <taxon>Fungi incertae sedis</taxon>
        <taxon>Mucoromycota</taxon>
        <taxon>Mortierellomycotina</taxon>
        <taxon>Mortierellomycetes</taxon>
        <taxon>Mortierellales</taxon>
        <taxon>Mortierellaceae</taxon>
        <taxon>Lobosporangium</taxon>
    </lineage>
</organism>
<reference evidence="7 8" key="1">
    <citation type="submission" date="2016-07" db="EMBL/GenBank/DDBJ databases">
        <title>Pervasive Adenine N6-methylation of Active Genes in Fungi.</title>
        <authorList>
            <consortium name="DOE Joint Genome Institute"/>
            <person name="Mondo S.J."/>
            <person name="Dannebaum R.O."/>
            <person name="Kuo R.C."/>
            <person name="Labutti K."/>
            <person name="Haridas S."/>
            <person name="Kuo A."/>
            <person name="Salamov A."/>
            <person name="Ahrendt S.R."/>
            <person name="Lipzen A."/>
            <person name="Sullivan W."/>
            <person name="Andreopoulos W.B."/>
            <person name="Clum A."/>
            <person name="Lindquist E."/>
            <person name="Daum C."/>
            <person name="Ramamoorthy G.K."/>
            <person name="Gryganskyi A."/>
            <person name="Culley D."/>
            <person name="Magnuson J.K."/>
            <person name="James T.Y."/>
            <person name="O'Malley M.A."/>
            <person name="Stajich J.E."/>
            <person name="Spatafora J.W."/>
            <person name="Visel A."/>
            <person name="Grigoriev I.V."/>
        </authorList>
    </citation>
    <scope>NUCLEOTIDE SEQUENCE [LARGE SCALE GENOMIC DNA]</scope>
    <source>
        <strain evidence="7 8">NRRL 3116</strain>
    </source>
</reference>
<keyword evidence="4" id="KW-0819">tRNA processing</keyword>
<accession>A0A1Y2H150</accession>
<dbReference type="InterPro" id="IPR002501">
    <property type="entry name" value="PsdUridine_synth_N"/>
</dbReference>
<comment type="caution">
    <text evidence="7">The sequence shown here is derived from an EMBL/GenBank/DDBJ whole genome shotgun (WGS) entry which is preliminary data.</text>
</comment>
<comment type="catalytic activity">
    <reaction evidence="1">
        <text>a uridine in mRNA = a pseudouridine in mRNA</text>
        <dbReference type="Rhea" id="RHEA:56644"/>
        <dbReference type="Rhea" id="RHEA-COMP:14658"/>
        <dbReference type="Rhea" id="RHEA-COMP:14659"/>
        <dbReference type="ChEBI" id="CHEBI:65314"/>
        <dbReference type="ChEBI" id="CHEBI:65315"/>
    </reaction>
</comment>
<evidence type="ECO:0000313" key="8">
    <source>
        <dbReference type="Proteomes" id="UP000193648"/>
    </source>
</evidence>
<dbReference type="Gene3D" id="3.30.2350.10">
    <property type="entry name" value="Pseudouridine synthase"/>
    <property type="match status" value="1"/>
</dbReference>
<dbReference type="Proteomes" id="UP000193648">
    <property type="component" value="Unassembled WGS sequence"/>
</dbReference>
<dbReference type="GO" id="GO:0006400">
    <property type="term" value="P:tRNA modification"/>
    <property type="evidence" value="ECO:0007669"/>
    <property type="project" value="TreeGrafter"/>
</dbReference>
<dbReference type="EMBL" id="MCFF01000002">
    <property type="protein sequence ID" value="ORZ28278.1"/>
    <property type="molecule type" value="Genomic_DNA"/>
</dbReference>
<evidence type="ECO:0000313" key="7">
    <source>
        <dbReference type="EMBL" id="ORZ28278.1"/>
    </source>
</evidence>
<name>A0A1Y2H150_9FUNG</name>
<dbReference type="GeneID" id="33563096"/>
<evidence type="ECO:0000256" key="3">
    <source>
        <dbReference type="ARBA" id="ARBA00012787"/>
    </source>
</evidence>
<dbReference type="GO" id="GO:0005634">
    <property type="term" value="C:nucleus"/>
    <property type="evidence" value="ECO:0007669"/>
    <property type="project" value="TreeGrafter"/>
</dbReference>